<protein>
    <recommendedName>
        <fullName evidence="5">Pectinesterase inhibitor domain-containing protein</fullName>
    </recommendedName>
</protein>
<dbReference type="SUPFAM" id="SSF101148">
    <property type="entry name" value="Plant invertase/pectin methylesterase inhibitor"/>
    <property type="match status" value="1"/>
</dbReference>
<keyword evidence="2" id="KW-1015">Disulfide bond</keyword>
<reference evidence="6 7" key="1">
    <citation type="submission" date="2024-01" db="EMBL/GenBank/DDBJ databases">
        <title>A telomere-to-telomere, gap-free genome of sweet tea (Lithocarpus litseifolius).</title>
        <authorList>
            <person name="Zhou J."/>
        </authorList>
    </citation>
    <scope>NUCLEOTIDE SEQUENCE [LARGE SCALE GENOMIC DNA]</scope>
    <source>
        <strain evidence="6">Zhou-2022a</strain>
        <tissue evidence="6">Leaf</tissue>
    </source>
</reference>
<dbReference type="NCBIfam" id="TIGR01614">
    <property type="entry name" value="PME_inhib"/>
    <property type="match status" value="1"/>
</dbReference>
<dbReference type="Proteomes" id="UP001459277">
    <property type="component" value="Unassembled WGS sequence"/>
</dbReference>
<evidence type="ECO:0000313" key="7">
    <source>
        <dbReference type="Proteomes" id="UP001459277"/>
    </source>
</evidence>
<evidence type="ECO:0000259" key="5">
    <source>
        <dbReference type="SMART" id="SM00856"/>
    </source>
</evidence>
<feature type="chain" id="PRO_5043867433" description="Pectinesterase inhibitor domain-containing protein" evidence="4">
    <location>
        <begin position="23"/>
        <end position="171"/>
    </location>
</feature>
<name>A0AAW2D8V3_9ROSI</name>
<evidence type="ECO:0000256" key="2">
    <source>
        <dbReference type="ARBA" id="ARBA00023157"/>
    </source>
</evidence>
<dbReference type="InterPro" id="IPR052421">
    <property type="entry name" value="PCW_Enzyme_Inhibitor"/>
</dbReference>
<evidence type="ECO:0000256" key="4">
    <source>
        <dbReference type="SAM" id="SignalP"/>
    </source>
</evidence>
<dbReference type="SMART" id="SM00856">
    <property type="entry name" value="PMEI"/>
    <property type="match status" value="1"/>
</dbReference>
<keyword evidence="7" id="KW-1185">Reference proteome</keyword>
<accession>A0AAW2D8V3</accession>
<dbReference type="PANTHER" id="PTHR36710:SF18">
    <property type="entry name" value="PECTINESTERASE INHIBITOR 5-RELATED"/>
    <property type="match status" value="1"/>
</dbReference>
<dbReference type="PANTHER" id="PTHR36710">
    <property type="entry name" value="PECTINESTERASE INHIBITOR-LIKE"/>
    <property type="match status" value="1"/>
</dbReference>
<gene>
    <name evidence="6" type="ORF">SO802_013659</name>
</gene>
<dbReference type="AlphaFoldDB" id="A0AAW2D8V3"/>
<dbReference type="InterPro" id="IPR035513">
    <property type="entry name" value="Invertase/methylesterase_inhib"/>
</dbReference>
<keyword evidence="1 4" id="KW-0732">Signal</keyword>
<feature type="signal peptide" evidence="4">
    <location>
        <begin position="1"/>
        <end position="22"/>
    </location>
</feature>
<evidence type="ECO:0000256" key="1">
    <source>
        <dbReference type="ARBA" id="ARBA00022729"/>
    </source>
</evidence>
<evidence type="ECO:0000313" key="6">
    <source>
        <dbReference type="EMBL" id="KAL0006098.1"/>
    </source>
</evidence>
<proteinExistence type="inferred from homology"/>
<sequence>MNPISSLVFVLLLTVFPTLILCQTPLIIQACNYTIYKFQCLDTLQPDPEAHSATTLKTLVKVTIKHSETKASDIDNQIIKLIRSTNDAGLKTVLNGCSDNYLTVVEKIQAAGVSLADNNYYNVKEWINEATTNIVYCNRAFQGKPFKSPISDSATLLSQLCTNALSILPHV</sequence>
<dbReference type="InterPro" id="IPR006501">
    <property type="entry name" value="Pectinesterase_inhib_dom"/>
</dbReference>
<dbReference type="EMBL" id="JAZDWU010000004">
    <property type="protein sequence ID" value="KAL0006098.1"/>
    <property type="molecule type" value="Genomic_DNA"/>
</dbReference>
<comment type="caution">
    <text evidence="6">The sequence shown here is derived from an EMBL/GenBank/DDBJ whole genome shotgun (WGS) entry which is preliminary data.</text>
</comment>
<feature type="domain" description="Pectinesterase inhibitor" evidence="5">
    <location>
        <begin position="23"/>
        <end position="167"/>
    </location>
</feature>
<dbReference type="GO" id="GO:0004857">
    <property type="term" value="F:enzyme inhibitor activity"/>
    <property type="evidence" value="ECO:0007669"/>
    <property type="project" value="InterPro"/>
</dbReference>
<evidence type="ECO:0000256" key="3">
    <source>
        <dbReference type="ARBA" id="ARBA00038471"/>
    </source>
</evidence>
<comment type="similarity">
    <text evidence="3">Belongs to the PMEI family.</text>
</comment>
<dbReference type="Pfam" id="PF04043">
    <property type="entry name" value="PMEI"/>
    <property type="match status" value="1"/>
</dbReference>
<dbReference type="Gene3D" id="1.20.140.40">
    <property type="entry name" value="Invertase/pectin methylesterase inhibitor family protein"/>
    <property type="match status" value="1"/>
</dbReference>
<organism evidence="6 7">
    <name type="scientific">Lithocarpus litseifolius</name>
    <dbReference type="NCBI Taxonomy" id="425828"/>
    <lineage>
        <taxon>Eukaryota</taxon>
        <taxon>Viridiplantae</taxon>
        <taxon>Streptophyta</taxon>
        <taxon>Embryophyta</taxon>
        <taxon>Tracheophyta</taxon>
        <taxon>Spermatophyta</taxon>
        <taxon>Magnoliopsida</taxon>
        <taxon>eudicotyledons</taxon>
        <taxon>Gunneridae</taxon>
        <taxon>Pentapetalae</taxon>
        <taxon>rosids</taxon>
        <taxon>fabids</taxon>
        <taxon>Fagales</taxon>
        <taxon>Fagaceae</taxon>
        <taxon>Lithocarpus</taxon>
    </lineage>
</organism>